<dbReference type="CDD" id="cd14364">
    <property type="entry name" value="CUE_ASCC2"/>
    <property type="match status" value="1"/>
</dbReference>
<feature type="compositionally biased region" description="Polar residues" evidence="2">
    <location>
        <begin position="656"/>
        <end position="669"/>
    </location>
</feature>
<feature type="domain" description="CUE" evidence="3">
    <location>
        <begin position="343"/>
        <end position="387"/>
    </location>
</feature>
<name>A0A177F7S1_9EURO</name>
<dbReference type="GO" id="GO:0005737">
    <property type="term" value="C:cytoplasm"/>
    <property type="evidence" value="ECO:0007669"/>
    <property type="project" value="TreeGrafter"/>
</dbReference>
<dbReference type="EMBL" id="LVKK01000035">
    <property type="protein sequence ID" value="OAG40288.1"/>
    <property type="molecule type" value="Genomic_DNA"/>
</dbReference>
<dbReference type="GO" id="GO:0005634">
    <property type="term" value="C:nucleus"/>
    <property type="evidence" value="ECO:0007669"/>
    <property type="project" value="TreeGrafter"/>
</dbReference>
<dbReference type="InterPro" id="IPR016024">
    <property type="entry name" value="ARM-type_fold"/>
</dbReference>
<evidence type="ECO:0000256" key="2">
    <source>
        <dbReference type="SAM" id="MobiDB-lite"/>
    </source>
</evidence>
<dbReference type="Pfam" id="PF02845">
    <property type="entry name" value="CUE"/>
    <property type="match status" value="1"/>
</dbReference>
<dbReference type="InterPro" id="IPR045478">
    <property type="entry name" value="Exportin-5_C"/>
</dbReference>
<dbReference type="GO" id="GO:0042565">
    <property type="term" value="C:RNA nuclear export complex"/>
    <property type="evidence" value="ECO:0007669"/>
    <property type="project" value="TreeGrafter"/>
</dbReference>
<sequence length="1924" mass="216752">MDQVPGTQQGGLPPLALYPESSVKASLPPAEWDACLDSWLLSLEFRLRLPDKDFSKIGFGEDASGVVFLASFFRSATRAMDTTQPPSLQKERLLLKRAYLLWRRLLLVTATPFNYDKAKLVELLCQASMLYATVSDWKVTLKTTWKRNQAQMTNVVEGWKKAVSADLSASPNLGVLVGRLREMNAFVKVSADAGLVLMTGSDYLETLMEAYGRLQTLPDAGLPQRILTEHIFYCLRSLMSDGSAHGPLLLDHLYFMKSETDRLTRSKVNGPTLSSSLVCSTSFLRHLASDPFVAGSKRGQGLLESLNIYRQNTRHLHPPVGPRRRKVAKGKGKADANEEMHIHKASQISQVHDLFPDLSNHYILKLLDHFHDDTDAVVAALLEPDSLPAGLRDRDVFEGPDLEIAGPAHDLAPHSTPPQLPERKNIFAGDDLDRLQISTSRLHRGQKDVKIDHAETEHEHAQRKAAILSALAAFDLDDDERDDTYDIADVGGTVDSTLDTDTRPQPERGQEQNPHEEKLFRAWKGNQELFARDSNTRISKTRQDLKRETNMSDEQLEGWAIMLKRDPKLQDRLEKKYSGTPGFRGNQVALASTRWQGDNTPEGSEGEAESGGRRIQAQPRGNRTWGRGRGGNGGTAGPSGDAATQAARKRKEQDLATANGTTNGAHQHSYDTSNILEALQVIHNPTTKNEVRRQASEFLENLKLSNEALQYGCALASDKSQPPLVQHFGLSVLSHIVRHEVHHLSEQQMNQLRECINELGRSIRDTELVFIRNKIAELWIELAKRYWALDMFGLDEQLVYLWEQDLVRKDFVLTILENLSEDIFVRDDSVAIMRGRELNSALVEIFTSSSNFAGGIKIGDTTHHMRFGEDGWLSRITKFLEEAIQSPSVEGQLKEVVLKALATIRSAFTWVMTPAIVHSMALAVTCGCLTQADPDLIMAAMDSLLSLYGRVRLEELEVQALVHPLIQPDSIATFRQLYSWSIVSVDEMDSSKYVISKKLSELMSLFADHMCQYKPPEPSTLDLFPFLRFLTMVAEHESLIVSIPVVHSWVKILEVQSWRTTAAVSQCVGPLLEVASQRLMQYDQLPDDTREPVVVFVNEEIELFPERQGFYMNYRRLCSAVIEWICFAQLEDALQAVMNRVDALLNEIEAAEQHFDITSYERVSMHLLRADAYFAMVDAAFKGFDRWQDAHREVPSPEEDQLVQRMREETKAWVLNMMKNRHFKDPQIRQRQIKTVVEVSNRALRKDTGFAFSVLEHILSSFIIIRQQDSSYADAVEDLHSYATSELRRLSLQHADYFVTFYDQLQAKFSDLINQISASERLQVDLKSTLFSVIQHATGVDYTHRQAKLEEFLQPIAAAWADQNFQSALGSLESFAHFQGFDQIGPYLASLGAGKIEDWSAVPFDNRGVQIQNEMSSAYARLPLRATRIFLSISTERLEQGSQLHSMICDLWSPMVPTMLEYVLRLTSYNHQLHNPSSWPNVPPELEGVIRRVLRDRYWQSGISSGSMGEFHSRVKASRSTLEGFASSVRGKIRGYLEQCYSILHTLGRLGTTFYSMQQLPELIAQAAIDSAVPLSPHHFAVMLQMLPKLIDECPPGSRQHFLTPIISSVLVQMDIKLSTEWEKMNQRKQNKHDEENLSDEMRDDSVLRQTTYRAVNLVAHWLQPRREQELSSKKSIVNRNYLTDGTQQTMRDFLLSHVHLLEKLLVLINHALAFKDMKSSYQMLMTAHRLVPEFASDRFVSGEEAAAVREYISTDMLKTAITCLNDGYFADQQVYYAQLIATIWLSYGLPNHVPATETTPAHERPSLTPTPRDVILSLPGMTEAKVNHASTLLLKEASLGNRSKRLRAIILALLEGVRGVRVSELGKIDTRQQQSKILEKYKQREMLSMQGVEDGGRKVVGGGGGGIGDDGADLAGVADMFGS</sequence>
<proteinExistence type="predicted"/>
<keyword evidence="5" id="KW-1185">Reference proteome</keyword>
<feature type="region of interest" description="Disordered" evidence="2">
    <location>
        <begin position="488"/>
        <end position="516"/>
    </location>
</feature>
<dbReference type="InterPro" id="IPR045065">
    <property type="entry name" value="XPO1/5"/>
</dbReference>
<dbReference type="GO" id="GO:0043130">
    <property type="term" value="F:ubiquitin binding"/>
    <property type="evidence" value="ECO:0007669"/>
    <property type="project" value="InterPro"/>
</dbReference>
<evidence type="ECO:0000313" key="4">
    <source>
        <dbReference type="EMBL" id="OAG40288.1"/>
    </source>
</evidence>
<feature type="coiled-coil region" evidence="1">
    <location>
        <begin position="1127"/>
        <end position="1154"/>
    </location>
</feature>
<dbReference type="GO" id="GO:0005049">
    <property type="term" value="F:nuclear export signal receptor activity"/>
    <property type="evidence" value="ECO:0007669"/>
    <property type="project" value="InterPro"/>
</dbReference>
<feature type="compositionally biased region" description="Gly residues" evidence="2">
    <location>
        <begin position="627"/>
        <end position="637"/>
    </location>
</feature>
<protein>
    <recommendedName>
        <fullName evidence="3">CUE domain-containing protein</fullName>
    </recommendedName>
</protein>
<dbReference type="Gene3D" id="1.10.8.10">
    <property type="entry name" value="DNA helicase RuvA subunit, C-terminal domain"/>
    <property type="match status" value="1"/>
</dbReference>
<organism evidence="4 5">
    <name type="scientific">Fonsecaea monophora</name>
    <dbReference type="NCBI Taxonomy" id="254056"/>
    <lineage>
        <taxon>Eukaryota</taxon>
        <taxon>Fungi</taxon>
        <taxon>Dikarya</taxon>
        <taxon>Ascomycota</taxon>
        <taxon>Pezizomycotina</taxon>
        <taxon>Eurotiomycetes</taxon>
        <taxon>Chaetothyriomycetidae</taxon>
        <taxon>Chaetothyriales</taxon>
        <taxon>Herpotrichiellaceae</taxon>
        <taxon>Fonsecaea</taxon>
    </lineage>
</organism>
<dbReference type="PANTHER" id="PTHR11223:SF3">
    <property type="entry name" value="EXPORTIN-5"/>
    <property type="match status" value="1"/>
</dbReference>
<dbReference type="Pfam" id="PF19273">
    <property type="entry name" value="Exportin-5"/>
    <property type="match status" value="1"/>
</dbReference>
<dbReference type="InterPro" id="IPR041800">
    <property type="entry name" value="ASCC2_CUE"/>
</dbReference>
<keyword evidence="1" id="KW-0175">Coiled coil</keyword>
<dbReference type="InterPro" id="IPR003892">
    <property type="entry name" value="CUE"/>
</dbReference>
<dbReference type="Proteomes" id="UP000077002">
    <property type="component" value="Unassembled WGS sequence"/>
</dbReference>
<evidence type="ECO:0000259" key="3">
    <source>
        <dbReference type="PROSITE" id="PS51140"/>
    </source>
</evidence>
<dbReference type="GeneID" id="34600737"/>
<feature type="compositionally biased region" description="Basic and acidic residues" evidence="2">
    <location>
        <begin position="500"/>
        <end position="516"/>
    </location>
</feature>
<dbReference type="GO" id="GO:0006405">
    <property type="term" value="P:RNA export from nucleus"/>
    <property type="evidence" value="ECO:0007669"/>
    <property type="project" value="TreeGrafter"/>
</dbReference>
<feature type="compositionally biased region" description="Polar residues" evidence="2">
    <location>
        <begin position="592"/>
        <end position="601"/>
    </location>
</feature>
<dbReference type="SUPFAM" id="SSF46934">
    <property type="entry name" value="UBA-like"/>
    <property type="match status" value="1"/>
</dbReference>
<comment type="caution">
    <text evidence="4">The sequence shown here is derived from an EMBL/GenBank/DDBJ whole genome shotgun (WGS) entry which is preliminary data.</text>
</comment>
<dbReference type="OrthoDB" id="2215036at2759"/>
<dbReference type="SUPFAM" id="SSF48371">
    <property type="entry name" value="ARM repeat"/>
    <property type="match status" value="1"/>
</dbReference>
<dbReference type="InterPro" id="IPR011989">
    <property type="entry name" value="ARM-like"/>
</dbReference>
<feature type="region of interest" description="Disordered" evidence="2">
    <location>
        <begin position="592"/>
        <end position="669"/>
    </location>
</feature>
<dbReference type="Gene3D" id="1.25.10.10">
    <property type="entry name" value="Leucine-rich Repeat Variant"/>
    <property type="match status" value="1"/>
</dbReference>
<dbReference type="PROSITE" id="PS51140">
    <property type="entry name" value="CUE"/>
    <property type="match status" value="1"/>
</dbReference>
<evidence type="ECO:0000256" key="1">
    <source>
        <dbReference type="SAM" id="Coils"/>
    </source>
</evidence>
<gene>
    <name evidence="4" type="ORF">AYO21_05571</name>
</gene>
<dbReference type="RefSeq" id="XP_022512240.1">
    <property type="nucleotide sequence ID" value="XM_022655540.1"/>
</dbReference>
<dbReference type="PANTHER" id="PTHR11223">
    <property type="entry name" value="EXPORTIN 1/5"/>
    <property type="match status" value="1"/>
</dbReference>
<dbReference type="GO" id="GO:0006611">
    <property type="term" value="P:protein export from nucleus"/>
    <property type="evidence" value="ECO:0007669"/>
    <property type="project" value="InterPro"/>
</dbReference>
<dbReference type="GO" id="GO:0003723">
    <property type="term" value="F:RNA binding"/>
    <property type="evidence" value="ECO:0007669"/>
    <property type="project" value="TreeGrafter"/>
</dbReference>
<reference evidence="4 5" key="1">
    <citation type="submission" date="2016-03" db="EMBL/GenBank/DDBJ databases">
        <title>Draft genome sequence of the Fonsecaea monophora CBS 269.37.</title>
        <authorList>
            <person name="Bombassaro A."/>
            <person name="Vinicius W.A."/>
            <person name="De Hoog S."/>
            <person name="Sun J."/>
            <person name="Souza E.M."/>
            <person name="Raittz R.T."/>
            <person name="Costa F."/>
            <person name="Leao A.C."/>
            <person name="Tadra-Sfeir M.Z."/>
            <person name="Baura V."/>
            <person name="Balsanelli E."/>
            <person name="Pedrosa F.O."/>
            <person name="Moreno L.F."/>
            <person name="Steffens M.B."/>
            <person name="Xi L."/>
            <person name="Bocca A.L."/>
            <person name="Felipe M.S."/>
            <person name="Teixeira M."/>
            <person name="Telles Filho F.Q."/>
            <person name="Azevedo C.M."/>
            <person name="Gomes R."/>
            <person name="Vicente V.A."/>
        </authorList>
    </citation>
    <scope>NUCLEOTIDE SEQUENCE [LARGE SCALE GENOMIC DNA]</scope>
    <source>
        <strain evidence="4 5">CBS 269.37</strain>
    </source>
</reference>
<evidence type="ECO:0000313" key="5">
    <source>
        <dbReference type="Proteomes" id="UP000077002"/>
    </source>
</evidence>
<accession>A0A177F7S1</accession>
<dbReference type="InterPro" id="IPR009060">
    <property type="entry name" value="UBA-like_sf"/>
</dbReference>